<sequence length="62" mass="6537">MAPSEEKLKADAAKLLVEFQKELDTPFFQAVDGGNGFKPVNVRGAAMESLGKVRSALSAEAA</sequence>
<keyword evidence="2" id="KW-1185">Reference proteome</keyword>
<protein>
    <submittedName>
        <fullName evidence="1">Uncharacterized protein</fullName>
    </submittedName>
</protein>
<dbReference type="RefSeq" id="WP_407594488.1">
    <property type="nucleotide sequence ID" value="NZ_JBHDIY010000004.1"/>
</dbReference>
<gene>
    <name evidence="1" type="ORF">ACERZ8_21415</name>
</gene>
<organism evidence="1 2">
    <name type="scientific">Tateyamaria armeniaca</name>
    <dbReference type="NCBI Taxonomy" id="2518930"/>
    <lineage>
        <taxon>Bacteria</taxon>
        <taxon>Pseudomonadati</taxon>
        <taxon>Pseudomonadota</taxon>
        <taxon>Alphaproteobacteria</taxon>
        <taxon>Rhodobacterales</taxon>
        <taxon>Roseobacteraceae</taxon>
        <taxon>Tateyamaria</taxon>
    </lineage>
</organism>
<proteinExistence type="predicted"/>
<evidence type="ECO:0000313" key="2">
    <source>
        <dbReference type="Proteomes" id="UP001627408"/>
    </source>
</evidence>
<name>A0ABW8UYT4_9RHOB</name>
<reference evidence="1 2" key="1">
    <citation type="submission" date="2024-08" db="EMBL/GenBank/DDBJ databases">
        <title>Tateyamaria sp. nov., isolated from marine algae.</title>
        <authorList>
            <person name="Choi B.J."/>
            <person name="Kim J.M."/>
            <person name="Lee J.K."/>
            <person name="Choi D.G."/>
            <person name="Bayburt H."/>
            <person name="Baek J.H."/>
            <person name="Han D.M."/>
            <person name="Jeon C.O."/>
        </authorList>
    </citation>
    <scope>NUCLEOTIDE SEQUENCE [LARGE SCALE GENOMIC DNA]</scope>
    <source>
        <strain evidence="1 2">KMU-156</strain>
    </source>
</reference>
<dbReference type="EMBL" id="JBHDIY010000004">
    <property type="protein sequence ID" value="MFL4472315.1"/>
    <property type="molecule type" value="Genomic_DNA"/>
</dbReference>
<accession>A0ABW8UYT4</accession>
<dbReference type="Proteomes" id="UP001627408">
    <property type="component" value="Unassembled WGS sequence"/>
</dbReference>
<comment type="caution">
    <text evidence="1">The sequence shown here is derived from an EMBL/GenBank/DDBJ whole genome shotgun (WGS) entry which is preliminary data.</text>
</comment>
<evidence type="ECO:0000313" key="1">
    <source>
        <dbReference type="EMBL" id="MFL4472315.1"/>
    </source>
</evidence>